<dbReference type="GO" id="GO:0016705">
    <property type="term" value="F:oxidoreductase activity, acting on paired donors, with incorporation or reduction of molecular oxygen"/>
    <property type="evidence" value="ECO:0007669"/>
    <property type="project" value="InterPro"/>
</dbReference>
<keyword evidence="7" id="KW-0812">Transmembrane</keyword>
<name>A0A2K1KVD8_PHYPA</name>
<dbReference type="GO" id="GO:0004497">
    <property type="term" value="F:monooxygenase activity"/>
    <property type="evidence" value="ECO:0000318"/>
    <property type="project" value="GO_Central"/>
</dbReference>
<dbReference type="GO" id="GO:0005506">
    <property type="term" value="F:iron ion binding"/>
    <property type="evidence" value="ECO:0007669"/>
    <property type="project" value="InterPro"/>
</dbReference>
<feature type="transmembrane region" description="Helical" evidence="7">
    <location>
        <begin position="44"/>
        <end position="62"/>
    </location>
</feature>
<dbReference type="GO" id="GO:0020037">
    <property type="term" value="F:heme binding"/>
    <property type="evidence" value="ECO:0007669"/>
    <property type="project" value="InterPro"/>
</dbReference>
<evidence type="ECO:0008006" key="11">
    <source>
        <dbReference type="Google" id="ProtNLM"/>
    </source>
</evidence>
<dbReference type="InterPro" id="IPR036396">
    <property type="entry name" value="Cyt_P450_sf"/>
</dbReference>
<evidence type="ECO:0000256" key="6">
    <source>
        <dbReference type="RuleBase" id="RU000461"/>
    </source>
</evidence>
<feature type="binding site" description="axial binding residue" evidence="5">
    <location>
        <position position="458"/>
    </location>
    <ligand>
        <name>heme</name>
        <dbReference type="ChEBI" id="CHEBI:30413"/>
    </ligand>
    <ligandPart>
        <name>Fe</name>
        <dbReference type="ChEBI" id="CHEBI:18248"/>
    </ligandPart>
</feature>
<dbReference type="Proteomes" id="UP000006727">
    <property type="component" value="Chromosome 3"/>
</dbReference>
<comment type="similarity">
    <text evidence="1 6">Belongs to the cytochrome P450 family.</text>
</comment>
<gene>
    <name evidence="8" type="ORF">PHYPA_004725</name>
</gene>
<evidence type="ECO:0000313" key="10">
    <source>
        <dbReference type="Proteomes" id="UP000006727"/>
    </source>
</evidence>
<dbReference type="InterPro" id="IPR001128">
    <property type="entry name" value="Cyt_P450"/>
</dbReference>
<dbReference type="EnsemblPlants" id="Pp3c3_20750V3.1">
    <property type="protein sequence ID" value="Pp3c3_20750V3.1"/>
    <property type="gene ID" value="Pp3c3_20750"/>
</dbReference>
<evidence type="ECO:0000256" key="7">
    <source>
        <dbReference type="SAM" id="Phobius"/>
    </source>
</evidence>
<keyword evidence="7" id="KW-0472">Membrane</keyword>
<keyword evidence="7" id="KW-1133">Transmembrane helix</keyword>
<dbReference type="Pfam" id="PF00067">
    <property type="entry name" value="p450"/>
    <property type="match status" value="1"/>
</dbReference>
<dbReference type="SUPFAM" id="SSF48264">
    <property type="entry name" value="Cytochrome P450"/>
    <property type="match status" value="1"/>
</dbReference>
<evidence type="ECO:0000313" key="9">
    <source>
        <dbReference type="EnsemblPlants" id="Pp3c3_20750V3.1"/>
    </source>
</evidence>
<dbReference type="InterPro" id="IPR017972">
    <property type="entry name" value="Cyt_P450_CS"/>
</dbReference>
<dbReference type="InParanoid" id="A0A2K1KVD8"/>
<reference evidence="8 10" key="1">
    <citation type="journal article" date="2008" name="Science">
        <title>The Physcomitrella genome reveals evolutionary insights into the conquest of land by plants.</title>
        <authorList>
            <person name="Rensing S."/>
            <person name="Lang D."/>
            <person name="Zimmer A."/>
            <person name="Terry A."/>
            <person name="Salamov A."/>
            <person name="Shapiro H."/>
            <person name="Nishiyama T."/>
            <person name="Perroud P.-F."/>
            <person name="Lindquist E."/>
            <person name="Kamisugi Y."/>
            <person name="Tanahashi T."/>
            <person name="Sakakibara K."/>
            <person name="Fujita T."/>
            <person name="Oishi K."/>
            <person name="Shin-I T."/>
            <person name="Kuroki Y."/>
            <person name="Toyoda A."/>
            <person name="Suzuki Y."/>
            <person name="Hashimoto A."/>
            <person name="Yamaguchi K."/>
            <person name="Sugano A."/>
            <person name="Kohara Y."/>
            <person name="Fujiyama A."/>
            <person name="Anterola A."/>
            <person name="Aoki S."/>
            <person name="Ashton N."/>
            <person name="Barbazuk W.B."/>
            <person name="Barker E."/>
            <person name="Bennetzen J."/>
            <person name="Bezanilla M."/>
            <person name="Blankenship R."/>
            <person name="Cho S.H."/>
            <person name="Dutcher S."/>
            <person name="Estelle M."/>
            <person name="Fawcett J.A."/>
            <person name="Gundlach H."/>
            <person name="Hanada K."/>
            <person name="Heyl A."/>
            <person name="Hicks K.A."/>
            <person name="Hugh J."/>
            <person name="Lohr M."/>
            <person name="Mayer K."/>
            <person name="Melkozernov A."/>
            <person name="Murata T."/>
            <person name="Nelson D."/>
            <person name="Pils B."/>
            <person name="Prigge M."/>
            <person name="Reiss B."/>
            <person name="Renner T."/>
            <person name="Rombauts S."/>
            <person name="Rushton P."/>
            <person name="Sanderfoot A."/>
            <person name="Schween G."/>
            <person name="Shiu S.-H."/>
            <person name="Stueber K."/>
            <person name="Theodoulou F.L."/>
            <person name="Tu H."/>
            <person name="Van de Peer Y."/>
            <person name="Verrier P.J."/>
            <person name="Waters E."/>
            <person name="Wood A."/>
            <person name="Yang L."/>
            <person name="Cove D."/>
            <person name="Cuming A."/>
            <person name="Hasebe M."/>
            <person name="Lucas S."/>
            <person name="Mishler D.B."/>
            <person name="Reski R."/>
            <person name="Grigoriev I."/>
            <person name="Quatrano R.S."/>
            <person name="Boore J.L."/>
        </authorList>
    </citation>
    <scope>NUCLEOTIDE SEQUENCE [LARGE SCALE GENOMIC DNA]</scope>
    <source>
        <strain evidence="9 10">cv. Gransden 2004</strain>
    </source>
</reference>
<keyword evidence="2 5" id="KW-0479">Metal-binding</keyword>
<evidence type="ECO:0000256" key="4">
    <source>
        <dbReference type="ARBA" id="ARBA00023004"/>
    </source>
</evidence>
<reference evidence="8 10" key="2">
    <citation type="journal article" date="2018" name="Plant J.">
        <title>The Physcomitrella patens chromosome-scale assembly reveals moss genome structure and evolution.</title>
        <authorList>
            <person name="Lang D."/>
            <person name="Ullrich K.K."/>
            <person name="Murat F."/>
            <person name="Fuchs J."/>
            <person name="Jenkins J."/>
            <person name="Haas F.B."/>
            <person name="Piednoel M."/>
            <person name="Gundlach H."/>
            <person name="Van Bel M."/>
            <person name="Meyberg R."/>
            <person name="Vives C."/>
            <person name="Morata J."/>
            <person name="Symeonidi A."/>
            <person name="Hiss M."/>
            <person name="Muchero W."/>
            <person name="Kamisugi Y."/>
            <person name="Saleh O."/>
            <person name="Blanc G."/>
            <person name="Decker E.L."/>
            <person name="van Gessel N."/>
            <person name="Grimwood J."/>
            <person name="Hayes R.D."/>
            <person name="Graham S.W."/>
            <person name="Gunter L.E."/>
            <person name="McDaniel S.F."/>
            <person name="Hoernstein S.N.W."/>
            <person name="Larsson A."/>
            <person name="Li F.W."/>
            <person name="Perroud P.F."/>
            <person name="Phillips J."/>
            <person name="Ranjan P."/>
            <person name="Rokshar D.S."/>
            <person name="Rothfels C.J."/>
            <person name="Schneider L."/>
            <person name="Shu S."/>
            <person name="Stevenson D.W."/>
            <person name="Thummler F."/>
            <person name="Tillich M."/>
            <person name="Villarreal Aguilar J.C."/>
            <person name="Widiez T."/>
            <person name="Wong G.K."/>
            <person name="Wymore A."/>
            <person name="Zhang Y."/>
            <person name="Zimmer A.D."/>
            <person name="Quatrano R.S."/>
            <person name="Mayer K.F.X."/>
            <person name="Goodstein D."/>
            <person name="Casacuberta J.M."/>
            <person name="Vandepoele K."/>
            <person name="Reski R."/>
            <person name="Cuming A.C."/>
            <person name="Tuskan G.A."/>
            <person name="Maumus F."/>
            <person name="Salse J."/>
            <person name="Schmutz J."/>
            <person name="Rensing S.A."/>
        </authorList>
    </citation>
    <scope>NUCLEOTIDE SEQUENCE [LARGE SCALE GENOMIC DNA]</scope>
    <source>
        <strain evidence="9 10">cv. Gransden 2004</strain>
    </source>
</reference>
<sequence>MYKGGFGLEECVFSELRLRRQHKAEEDIDPHLEISSGRIPSCSIFWSFVVILALAASVMFFTKGKKLNLPPVPKGRMPIIGHLHMMDDNEAAHRTFARISEKNGPLTMIYMGSKPTLLVSTAAIAEQVLKHNDQAFASRPFLTAGKTLGFDFKSIVFAPFGNYYKRLRRIYTVELLSPKRVALSQELRQIEVKHVMSSVLSDHLAGGPVNMTSKLQEMAIDNLIRMIFAKPNMGDKECLTREEMTTLKGVVKEAVNLARVIYVGDFIPLLDIYDFTGHKAKTMKLQAKMFASAMALIEKNKSNEKPVVDKDKQNLVDILLSQEGDDRLPDHALAAVLFDFIIAGSDTTSVSIEWAIAELLHYPHFMKRAQGEIDSVVGKDRLVDEQDIKNMPFLQATLAGYDIPAQTTVMLNLWAIGRDPAFWTNPKEFNPERFLNKDITMFRRDFQLIPFSVGRRQCPGAGLGLAVVQLAVASLLHGFEWSTHNQKPEEMDMREKPGLVTPRMTDLVVRVVPRLPLHVYHGRENGQQ</sequence>
<dbReference type="PANTHER" id="PTHR47944">
    <property type="entry name" value="CYTOCHROME P450 98A9"/>
    <property type="match status" value="1"/>
</dbReference>
<dbReference type="CDD" id="cd20618">
    <property type="entry name" value="CYP71_clan"/>
    <property type="match status" value="1"/>
</dbReference>
<keyword evidence="6" id="KW-0503">Monooxygenase</keyword>
<evidence type="ECO:0000313" key="8">
    <source>
        <dbReference type="EMBL" id="PNR57731.1"/>
    </source>
</evidence>
<reference evidence="9" key="3">
    <citation type="submission" date="2020-12" db="UniProtKB">
        <authorList>
            <consortium name="EnsemblPlants"/>
        </authorList>
    </citation>
    <scope>IDENTIFICATION</scope>
</reference>
<dbReference type="Gramene" id="Pp3c3_20750V3.1">
    <property type="protein sequence ID" value="Pp3c3_20750V3.1"/>
    <property type="gene ID" value="Pp3c3_20750"/>
</dbReference>
<evidence type="ECO:0000256" key="3">
    <source>
        <dbReference type="ARBA" id="ARBA00023002"/>
    </source>
</evidence>
<dbReference type="PROSITE" id="PS00086">
    <property type="entry name" value="CYTOCHROME_P450"/>
    <property type="match status" value="1"/>
</dbReference>
<keyword evidence="10" id="KW-1185">Reference proteome</keyword>
<dbReference type="PRINTS" id="PR00463">
    <property type="entry name" value="EP450I"/>
</dbReference>
<dbReference type="InterPro" id="IPR002401">
    <property type="entry name" value="Cyt_P450_E_grp-I"/>
</dbReference>
<evidence type="ECO:0000256" key="5">
    <source>
        <dbReference type="PIRSR" id="PIRSR602401-1"/>
    </source>
</evidence>
<dbReference type="AlphaFoldDB" id="A0A2K1KVD8"/>
<accession>A0A2K1KVD8</accession>
<evidence type="ECO:0000256" key="1">
    <source>
        <dbReference type="ARBA" id="ARBA00010617"/>
    </source>
</evidence>
<dbReference type="PRINTS" id="PR00385">
    <property type="entry name" value="P450"/>
</dbReference>
<keyword evidence="3 6" id="KW-0560">Oxidoreductase</keyword>
<proteinExistence type="inferred from homology"/>
<dbReference type="EMBL" id="ABEU02000003">
    <property type="protein sequence ID" value="PNR57731.1"/>
    <property type="molecule type" value="Genomic_DNA"/>
</dbReference>
<evidence type="ECO:0000256" key="2">
    <source>
        <dbReference type="ARBA" id="ARBA00022723"/>
    </source>
</evidence>
<dbReference type="Gene3D" id="1.10.630.10">
    <property type="entry name" value="Cytochrome P450"/>
    <property type="match status" value="1"/>
</dbReference>
<dbReference type="PaxDb" id="3218-PP1S47_320V6.1"/>
<keyword evidence="4 5" id="KW-0408">Iron</keyword>
<comment type="cofactor">
    <cofactor evidence="5">
        <name>heme</name>
        <dbReference type="ChEBI" id="CHEBI:30413"/>
    </cofactor>
</comment>
<keyword evidence="5 6" id="KW-0349">Heme</keyword>
<dbReference type="PANTHER" id="PTHR47944:SF16">
    <property type="entry name" value="CYTOCHROME P450 FAMILY 1 SUBFAMILY A POLYPEPTIDE 1"/>
    <property type="match status" value="1"/>
</dbReference>
<dbReference type="STRING" id="3218.A0A2K1KVD8"/>
<protein>
    <recommendedName>
        <fullName evidence="11">Cytochrome P450</fullName>
    </recommendedName>
</protein>
<organism evidence="8">
    <name type="scientific">Physcomitrium patens</name>
    <name type="common">Spreading-leaved earth moss</name>
    <name type="synonym">Physcomitrella patens</name>
    <dbReference type="NCBI Taxonomy" id="3218"/>
    <lineage>
        <taxon>Eukaryota</taxon>
        <taxon>Viridiplantae</taxon>
        <taxon>Streptophyta</taxon>
        <taxon>Embryophyta</taxon>
        <taxon>Bryophyta</taxon>
        <taxon>Bryophytina</taxon>
        <taxon>Bryopsida</taxon>
        <taxon>Funariidae</taxon>
        <taxon>Funariales</taxon>
        <taxon>Funariaceae</taxon>
        <taxon>Physcomitrium</taxon>
    </lineage>
</organism>